<evidence type="ECO:0000313" key="1">
    <source>
        <dbReference type="EMBL" id="RCR71254.1"/>
    </source>
</evidence>
<sequence length="516" mass="60140">MTRQNNKLLKTFEIINDLEKKHKSITVNFNGQSKKLRLYKDFENGFLINHYHNRLLFNYNSDLSDIKIATHNNDLFIIKAKYKDYSTLTINNFYSESFTKEESSQFRLLIPVKSKIFIDHFIQQNISQDIVIEYINLNISLYQHETEPDKSAFLIFESLSAVSLNTFEKYCFSIIISLNYIIGNICFNEGYFFSYNINDFETPKSLFYSKLISGSHSIFSPLGNVNLFSPIRKFTSESQPMSSAVFSKLCQWSNDSSHFSSVLQLIIEARSASLAIMPSGFFVALEGITTLINTSSISESKNQVEAKQYILGNFIENLEIEMNKYNEKAKVNFKDIIEEEKQRARIVKKLLRQCKNMANSTIIDFNEIVNNEKSIKDKIVKKYIKYLEVLIEKETQKLGDFKTVIEEFKVSEKINNLLRKPKNRDVFTNIFSELDIILSEYDEKSLDKRNYFLHGNISLTAKTDKEIDNNNILLYAMNVYTLLNALILKSIGYDGKILDWHKIFLKLEEDYTRNIN</sequence>
<gene>
    <name evidence="1" type="ORF">DUE52_03120</name>
</gene>
<dbReference type="Proteomes" id="UP000253383">
    <property type="component" value="Unassembled WGS sequence"/>
</dbReference>
<reference evidence="1 2" key="1">
    <citation type="submission" date="2018-07" db="EMBL/GenBank/DDBJ databases">
        <title>Genome analysis of Larkinella rosea.</title>
        <authorList>
            <person name="Zhou Z."/>
            <person name="Wang G."/>
        </authorList>
    </citation>
    <scope>NUCLEOTIDE SEQUENCE [LARGE SCALE GENOMIC DNA]</scope>
    <source>
        <strain evidence="2">zzj9</strain>
    </source>
</reference>
<proteinExistence type="predicted"/>
<organism evidence="1 2">
    <name type="scientific">Larkinella punicea</name>
    <dbReference type="NCBI Taxonomy" id="2315727"/>
    <lineage>
        <taxon>Bacteria</taxon>
        <taxon>Pseudomonadati</taxon>
        <taxon>Bacteroidota</taxon>
        <taxon>Cytophagia</taxon>
        <taxon>Cytophagales</taxon>
        <taxon>Spirosomataceae</taxon>
        <taxon>Larkinella</taxon>
    </lineage>
</organism>
<evidence type="ECO:0000313" key="2">
    <source>
        <dbReference type="Proteomes" id="UP000253383"/>
    </source>
</evidence>
<comment type="caution">
    <text evidence="1">The sequence shown here is derived from an EMBL/GenBank/DDBJ whole genome shotgun (WGS) entry which is preliminary data.</text>
</comment>
<dbReference type="AlphaFoldDB" id="A0A368JX44"/>
<accession>A0A368JX44</accession>
<protein>
    <recommendedName>
        <fullName evidence="3">ApeA N-terminal domain-containing protein</fullName>
    </recommendedName>
</protein>
<evidence type="ECO:0008006" key="3">
    <source>
        <dbReference type="Google" id="ProtNLM"/>
    </source>
</evidence>
<keyword evidence="2" id="KW-1185">Reference proteome</keyword>
<dbReference type="EMBL" id="QOWE01000002">
    <property type="protein sequence ID" value="RCR71254.1"/>
    <property type="molecule type" value="Genomic_DNA"/>
</dbReference>
<dbReference type="OrthoDB" id="662887at2"/>
<name>A0A368JX44_9BACT</name>